<organism evidence="1 2">
    <name type="scientific">Sumerlaea chitinivorans</name>
    <dbReference type="NCBI Taxonomy" id="2250252"/>
    <lineage>
        <taxon>Bacteria</taxon>
        <taxon>Candidatus Sumerlaeota</taxon>
        <taxon>Candidatus Sumerlaeia</taxon>
        <taxon>Candidatus Sumerlaeales</taxon>
        <taxon>Candidatus Sumerlaeaceae</taxon>
        <taxon>Candidatus Sumerlaea</taxon>
    </lineage>
</organism>
<name>A0A2Z4Y1P4_SUMC1</name>
<dbReference type="AlphaFoldDB" id="A0A2Z4Y1P4"/>
<dbReference type="Proteomes" id="UP000262583">
    <property type="component" value="Chromosome"/>
</dbReference>
<proteinExistence type="predicted"/>
<evidence type="ECO:0000313" key="1">
    <source>
        <dbReference type="EMBL" id="AXA35117.1"/>
    </source>
</evidence>
<accession>A0A2Z4Y1P4</accession>
<protein>
    <submittedName>
        <fullName evidence="1">Uncharacterized protein</fullName>
    </submittedName>
</protein>
<reference evidence="1 2" key="1">
    <citation type="submission" date="2018-05" db="EMBL/GenBank/DDBJ databases">
        <title>A metagenomic window into the 2 km-deep terrestrial subsurface aquifer revealed taxonomically and functionally diverse microbial community comprising novel uncultured bacterial lineages.</title>
        <authorList>
            <person name="Kadnikov V.V."/>
            <person name="Mardanov A.V."/>
            <person name="Beletsky A.V."/>
            <person name="Banks D."/>
            <person name="Pimenov N.V."/>
            <person name="Frank Y.A."/>
            <person name="Karnachuk O.V."/>
            <person name="Ravin N.V."/>
        </authorList>
    </citation>
    <scope>NUCLEOTIDE SEQUENCE [LARGE SCALE GENOMIC DNA]</scope>
    <source>
        <strain evidence="1">BY</strain>
    </source>
</reference>
<evidence type="ECO:0000313" key="2">
    <source>
        <dbReference type="Proteomes" id="UP000262583"/>
    </source>
</evidence>
<dbReference type="EMBL" id="CP030759">
    <property type="protein sequence ID" value="AXA35117.1"/>
    <property type="molecule type" value="Genomic_DNA"/>
</dbReference>
<sequence>MVTRQEPPVVTTHTLSLIQPDKPVSFQVEGQRLANCRIYLRRYGLETELNPTRRSDNLLQFDSQHLAFLESGDYDLVVRGPDGSEWTFAGAARVP</sequence>
<dbReference type="KEGG" id="schv:BRCON_0340"/>
<gene>
    <name evidence="1" type="ORF">BRCON_0340</name>
</gene>